<keyword evidence="3" id="KW-1185">Reference proteome</keyword>
<organism evidence="2 3">
    <name type="scientific">Magallana gigas</name>
    <name type="common">Pacific oyster</name>
    <name type="synonym">Crassostrea gigas</name>
    <dbReference type="NCBI Taxonomy" id="29159"/>
    <lineage>
        <taxon>Eukaryota</taxon>
        <taxon>Metazoa</taxon>
        <taxon>Spiralia</taxon>
        <taxon>Lophotrochozoa</taxon>
        <taxon>Mollusca</taxon>
        <taxon>Bivalvia</taxon>
        <taxon>Autobranchia</taxon>
        <taxon>Pteriomorphia</taxon>
        <taxon>Ostreida</taxon>
        <taxon>Ostreoidea</taxon>
        <taxon>Ostreidae</taxon>
        <taxon>Magallana</taxon>
    </lineage>
</organism>
<reference evidence="2" key="1">
    <citation type="submission" date="2022-08" db="UniProtKB">
        <authorList>
            <consortium name="EnsemblMetazoa"/>
        </authorList>
    </citation>
    <scope>IDENTIFICATION</scope>
    <source>
        <strain evidence="2">05x7-T-G4-1.051#20</strain>
    </source>
</reference>
<accession>A0A8W8JPJ0</accession>
<feature type="compositionally biased region" description="Basic and acidic residues" evidence="1">
    <location>
        <begin position="10"/>
        <end position="24"/>
    </location>
</feature>
<sequence>MASGLRNKRKLENEEQSEREKEGKLEEEESEHEKETKPEYEEQSKPSSAAECSFKVQESGTTGSSVEEDDETDQSYTEGRLTDGEEGNFPASKWKYVDLKNMNVHYNKKPDPIKEFTQNVKADVLENYPNIPDFEKNVKRLSSLTKENVLISCEKLFTSYDLNTAGDEHKNYLEIELMKKIQNDLGRINTVDEDLDYRDLLKVWYVAARRFLYSTVSLIGRVIHPPKETVAVLKQKELMKSKKKRSKGKRHAGRSAERERPVESVYQHYFIKFAELFFLENTAVVKRSFVFGEKIVSSTPDLEYGFAPTPSTMPTKKENTLLFVVEAKGKPINNVSSECLEDQLDDGVLRRVGCELIAKIPFSVMFPNTLGIICMETKIIFVYLKVTKEDFELLTLPLKNYTIRSIIKGRNLSFRFLLIFENNLQ</sequence>
<evidence type="ECO:0000313" key="2">
    <source>
        <dbReference type="EnsemblMetazoa" id="G19681.1:cds"/>
    </source>
</evidence>
<dbReference type="Proteomes" id="UP000005408">
    <property type="component" value="Unassembled WGS sequence"/>
</dbReference>
<proteinExistence type="predicted"/>
<evidence type="ECO:0000313" key="3">
    <source>
        <dbReference type="Proteomes" id="UP000005408"/>
    </source>
</evidence>
<dbReference type="AlphaFoldDB" id="A0A8W8JPJ0"/>
<feature type="compositionally biased region" description="Basic residues" evidence="1">
    <location>
        <begin position="241"/>
        <end position="253"/>
    </location>
</feature>
<feature type="region of interest" description="Disordered" evidence="1">
    <location>
        <begin position="1"/>
        <end position="88"/>
    </location>
</feature>
<feature type="compositionally biased region" description="Polar residues" evidence="1">
    <location>
        <begin position="56"/>
        <end position="65"/>
    </location>
</feature>
<feature type="region of interest" description="Disordered" evidence="1">
    <location>
        <begin position="238"/>
        <end position="259"/>
    </location>
</feature>
<feature type="compositionally biased region" description="Basic and acidic residues" evidence="1">
    <location>
        <begin position="31"/>
        <end position="44"/>
    </location>
</feature>
<name>A0A8W8JPJ0_MAGGI</name>
<protein>
    <submittedName>
        <fullName evidence="2">Uncharacterized protein</fullName>
    </submittedName>
</protein>
<dbReference type="EnsemblMetazoa" id="G19681.1">
    <property type="protein sequence ID" value="G19681.1:cds"/>
    <property type="gene ID" value="G19681"/>
</dbReference>
<evidence type="ECO:0000256" key="1">
    <source>
        <dbReference type="SAM" id="MobiDB-lite"/>
    </source>
</evidence>